<dbReference type="SMART" id="SM00332">
    <property type="entry name" value="PP2Cc"/>
    <property type="match status" value="1"/>
</dbReference>
<proteinExistence type="predicted"/>
<dbReference type="RefSeq" id="WP_066239109.1">
    <property type="nucleotide sequence ID" value="NZ_LSGP01000013.1"/>
</dbReference>
<accession>A0A154BT70</accession>
<dbReference type="PANTHER" id="PTHR13832">
    <property type="entry name" value="PROTEIN PHOSPHATASE 2C"/>
    <property type="match status" value="1"/>
</dbReference>
<dbReference type="AlphaFoldDB" id="A0A154BT70"/>
<reference evidence="2 3" key="1">
    <citation type="submission" date="2016-02" db="EMBL/GenBank/DDBJ databases">
        <title>Anaerosporomusa subterraneum gen. nov., sp. nov., a spore-forming obligate anaerobe isolated from saprolite.</title>
        <authorList>
            <person name="Choi J.K."/>
            <person name="Shah M."/>
            <person name="Yee N."/>
        </authorList>
    </citation>
    <scope>NUCLEOTIDE SEQUENCE [LARGE SCALE GENOMIC DNA]</scope>
    <source>
        <strain evidence="2 3">RU4</strain>
    </source>
</reference>
<evidence type="ECO:0000313" key="3">
    <source>
        <dbReference type="Proteomes" id="UP000076268"/>
    </source>
</evidence>
<dbReference type="STRING" id="1794912.AXX12_03460"/>
<evidence type="ECO:0000313" key="2">
    <source>
        <dbReference type="EMBL" id="KYZ77203.1"/>
    </source>
</evidence>
<dbReference type="PROSITE" id="PS51746">
    <property type="entry name" value="PPM_2"/>
    <property type="match status" value="1"/>
</dbReference>
<evidence type="ECO:0000259" key="1">
    <source>
        <dbReference type="PROSITE" id="PS51746"/>
    </source>
</evidence>
<name>A0A154BT70_ANASB</name>
<dbReference type="CDD" id="cd00143">
    <property type="entry name" value="PP2Cc"/>
    <property type="match status" value="1"/>
</dbReference>
<protein>
    <submittedName>
        <fullName evidence="2">Serine/threonine protein phosphatase</fullName>
    </submittedName>
</protein>
<dbReference type="SMART" id="SM00331">
    <property type="entry name" value="PP2C_SIG"/>
    <property type="match status" value="1"/>
</dbReference>
<sequence>MLVSAKSHIGLVRPVNEDNYAALIPELFVVADGMGGHVAGEIASKLAIDTLISNINLSSSVDNPFSLLEQGIIEANHVVFRESQSDPRYSGMGTTLTAVWVKGKSVYCGHVGDSRLYLFRQGELCQLTEDHSLVWELARAGTISLEETRTHPQRNILTRAVGTAESVQIDFEQFEWDEGDILMLCTDGLTNMLDDRQLCTILAGSNSLDARLTELIEAANSAGGFDNITVILLQHEALT</sequence>
<feature type="domain" description="PPM-type phosphatase" evidence="1">
    <location>
        <begin position="2"/>
        <end position="235"/>
    </location>
</feature>
<dbReference type="PANTHER" id="PTHR13832:SF827">
    <property type="entry name" value="PROTEIN PHOSPHATASE 1L"/>
    <property type="match status" value="1"/>
</dbReference>
<dbReference type="Pfam" id="PF13672">
    <property type="entry name" value="PP2C_2"/>
    <property type="match status" value="1"/>
</dbReference>
<dbReference type="EMBL" id="LSGP01000013">
    <property type="protein sequence ID" value="KYZ77203.1"/>
    <property type="molecule type" value="Genomic_DNA"/>
</dbReference>
<dbReference type="InterPro" id="IPR036457">
    <property type="entry name" value="PPM-type-like_dom_sf"/>
</dbReference>
<organism evidence="2 3">
    <name type="scientific">Anaerosporomusa subterranea</name>
    <dbReference type="NCBI Taxonomy" id="1794912"/>
    <lineage>
        <taxon>Bacteria</taxon>
        <taxon>Bacillati</taxon>
        <taxon>Bacillota</taxon>
        <taxon>Negativicutes</taxon>
        <taxon>Acetonemataceae</taxon>
        <taxon>Anaerosporomusa</taxon>
    </lineage>
</organism>
<dbReference type="Gene3D" id="3.60.40.10">
    <property type="entry name" value="PPM-type phosphatase domain"/>
    <property type="match status" value="1"/>
</dbReference>
<dbReference type="GO" id="GO:0004722">
    <property type="term" value="F:protein serine/threonine phosphatase activity"/>
    <property type="evidence" value="ECO:0007669"/>
    <property type="project" value="InterPro"/>
</dbReference>
<comment type="caution">
    <text evidence="2">The sequence shown here is derived from an EMBL/GenBank/DDBJ whole genome shotgun (WGS) entry which is preliminary data.</text>
</comment>
<dbReference type="OrthoDB" id="9801841at2"/>
<dbReference type="Proteomes" id="UP000076268">
    <property type="component" value="Unassembled WGS sequence"/>
</dbReference>
<dbReference type="NCBIfam" id="NF033484">
    <property type="entry name" value="Stp1_PP2C_phos"/>
    <property type="match status" value="1"/>
</dbReference>
<dbReference type="InterPro" id="IPR001932">
    <property type="entry name" value="PPM-type_phosphatase-like_dom"/>
</dbReference>
<gene>
    <name evidence="2" type="ORF">AXX12_03460</name>
</gene>
<dbReference type="InterPro" id="IPR015655">
    <property type="entry name" value="PP2C"/>
</dbReference>
<dbReference type="SUPFAM" id="SSF81606">
    <property type="entry name" value="PP2C-like"/>
    <property type="match status" value="1"/>
</dbReference>
<keyword evidence="3" id="KW-1185">Reference proteome</keyword>